<proteinExistence type="predicted"/>
<feature type="coiled-coil region" evidence="1">
    <location>
        <begin position="133"/>
        <end position="160"/>
    </location>
</feature>
<name>A0AB34IF46_PRYPA</name>
<sequence length="284" mass="31000">MFEWLGCAARPRRSESRAYGWPDMEELKLRSFPPRAAFDAAEARRRAWFSFYLGRKEFSAAARLCVTPLDEARLLAARLASAHDPRLAARRAQLFDEALSARAWRVSEVLCGGGGGGGGGGGAEAARLAAARRAAAEMRAAALEGRLERALALAATEEERAALAALAGRAAAWGGEAHDAAARAIQSAARRGRARALRGLQRQEQAAIKLQRAYRGAFHRRTMAEAMRVVKLQCHVASGEWEKAFETAVSKEERRHVIDAKRAGKDPPCRYCVQSIRECLLSFS</sequence>
<comment type="caution">
    <text evidence="2">The sequence shown here is derived from an EMBL/GenBank/DDBJ whole genome shotgun (WGS) entry which is preliminary data.</text>
</comment>
<evidence type="ECO:0000313" key="3">
    <source>
        <dbReference type="Proteomes" id="UP001515480"/>
    </source>
</evidence>
<dbReference type="Proteomes" id="UP001515480">
    <property type="component" value="Unassembled WGS sequence"/>
</dbReference>
<dbReference type="EMBL" id="JBGBPQ010000027">
    <property type="protein sequence ID" value="KAL1498445.1"/>
    <property type="molecule type" value="Genomic_DNA"/>
</dbReference>
<accession>A0AB34IF46</accession>
<evidence type="ECO:0000313" key="2">
    <source>
        <dbReference type="EMBL" id="KAL1498445.1"/>
    </source>
</evidence>
<dbReference type="PROSITE" id="PS50096">
    <property type="entry name" value="IQ"/>
    <property type="match status" value="1"/>
</dbReference>
<reference evidence="2 3" key="1">
    <citation type="journal article" date="2024" name="Science">
        <title>Giant polyketide synthase enzymes in the biosynthesis of giant marine polyether toxins.</title>
        <authorList>
            <person name="Fallon T.R."/>
            <person name="Shende V.V."/>
            <person name="Wierzbicki I.H."/>
            <person name="Pendleton A.L."/>
            <person name="Watervoot N.F."/>
            <person name="Auber R.P."/>
            <person name="Gonzalez D.J."/>
            <person name="Wisecaver J.H."/>
            <person name="Moore B.S."/>
        </authorList>
    </citation>
    <scope>NUCLEOTIDE SEQUENCE [LARGE SCALE GENOMIC DNA]</scope>
    <source>
        <strain evidence="2 3">12B1</strain>
    </source>
</reference>
<dbReference type="AlphaFoldDB" id="A0AB34IF46"/>
<gene>
    <name evidence="2" type="ORF">AB1Y20_013770</name>
</gene>
<organism evidence="2 3">
    <name type="scientific">Prymnesium parvum</name>
    <name type="common">Toxic golden alga</name>
    <dbReference type="NCBI Taxonomy" id="97485"/>
    <lineage>
        <taxon>Eukaryota</taxon>
        <taxon>Haptista</taxon>
        <taxon>Haptophyta</taxon>
        <taxon>Prymnesiophyceae</taxon>
        <taxon>Prymnesiales</taxon>
        <taxon>Prymnesiaceae</taxon>
        <taxon>Prymnesium</taxon>
    </lineage>
</organism>
<evidence type="ECO:0000256" key="1">
    <source>
        <dbReference type="SAM" id="Coils"/>
    </source>
</evidence>
<keyword evidence="3" id="KW-1185">Reference proteome</keyword>
<protein>
    <submittedName>
        <fullName evidence="2">Uncharacterized protein</fullName>
    </submittedName>
</protein>
<keyword evidence="1" id="KW-0175">Coiled coil</keyword>